<dbReference type="AlphaFoldDB" id="A0A4Q2UN50"/>
<keyword evidence="2" id="KW-1185">Reference proteome</keyword>
<sequence>MLSIPRSFVARLSGPLALSVVLLSCAPQKPLTAELQPHSLHALNLEETVSQRDELMLAYSLASYDAQGKPVGVVNGGWGVETVRRGQRLDLAATGSAGSGAPGKGPAQPIRLALPRNGRLVASLVLIEVDDYNRANQFLDQIRRVHNVVAGPAAFLLTATEVLTPLKYVAAGLAASGIGLKLVDQFDDDDLLGQSSADLREADLRAKKQRFVRIPATFKGQNLRDVFDYQLEYDILLRTAQIRPARQ</sequence>
<organism evidence="1 2">
    <name type="scientific">Spirosoma sordidisoli</name>
    <dbReference type="NCBI Taxonomy" id="2502893"/>
    <lineage>
        <taxon>Bacteria</taxon>
        <taxon>Pseudomonadati</taxon>
        <taxon>Bacteroidota</taxon>
        <taxon>Cytophagia</taxon>
        <taxon>Cytophagales</taxon>
        <taxon>Cytophagaceae</taxon>
        <taxon>Spirosoma</taxon>
    </lineage>
</organism>
<dbReference type="EMBL" id="SBLB01000001">
    <property type="protein sequence ID" value="RYC71087.1"/>
    <property type="molecule type" value="Genomic_DNA"/>
</dbReference>
<dbReference type="PROSITE" id="PS51257">
    <property type="entry name" value="PROKAR_LIPOPROTEIN"/>
    <property type="match status" value="1"/>
</dbReference>
<accession>A0A4Q2UN50</accession>
<evidence type="ECO:0000313" key="1">
    <source>
        <dbReference type="EMBL" id="RYC71087.1"/>
    </source>
</evidence>
<comment type="caution">
    <text evidence="1">The sequence shown here is derived from an EMBL/GenBank/DDBJ whole genome shotgun (WGS) entry which is preliminary data.</text>
</comment>
<proteinExistence type="predicted"/>
<dbReference type="RefSeq" id="WP_129599774.1">
    <property type="nucleotide sequence ID" value="NZ_SBLB01000001.1"/>
</dbReference>
<protein>
    <submittedName>
        <fullName evidence="1">Uncharacterized protein</fullName>
    </submittedName>
</protein>
<reference evidence="1 2" key="1">
    <citation type="submission" date="2019-01" db="EMBL/GenBank/DDBJ databases">
        <title>Spirosoma flava sp. nov., a propanil-degrading bacterium isolated from herbicide-contaminated soil.</title>
        <authorList>
            <person name="Zhang L."/>
            <person name="Jiang J.-D."/>
        </authorList>
    </citation>
    <scope>NUCLEOTIDE SEQUENCE [LARGE SCALE GENOMIC DNA]</scope>
    <source>
        <strain evidence="1 2">TY50</strain>
    </source>
</reference>
<dbReference type="Proteomes" id="UP000290407">
    <property type="component" value="Unassembled WGS sequence"/>
</dbReference>
<name>A0A4Q2UN50_9BACT</name>
<gene>
    <name evidence="1" type="ORF">EQG79_02770</name>
</gene>
<evidence type="ECO:0000313" key="2">
    <source>
        <dbReference type="Proteomes" id="UP000290407"/>
    </source>
</evidence>